<reference evidence="10 11" key="1">
    <citation type="submission" date="2019-04" db="EMBL/GenBank/DDBJ databases">
        <title>Chitiniphilus eburnea sp. nov., a novel chitinolytic bacterium isolated from aquaculture sludge.</title>
        <authorList>
            <person name="Sheng M."/>
        </authorList>
    </citation>
    <scope>NUCLEOTIDE SEQUENCE [LARGE SCALE GENOMIC DNA]</scope>
    <source>
        <strain evidence="10 11">HX-2-15</strain>
    </source>
</reference>
<feature type="domain" description="Tr-type G" evidence="9">
    <location>
        <begin position="4"/>
        <end position="279"/>
    </location>
</feature>
<dbReference type="NCBIfam" id="TIGR00484">
    <property type="entry name" value="EF-G"/>
    <property type="match status" value="1"/>
</dbReference>
<dbReference type="SUPFAM" id="SSF52540">
    <property type="entry name" value="P-loop containing nucleoside triphosphate hydrolases"/>
    <property type="match status" value="1"/>
</dbReference>
<comment type="function">
    <text evidence="7 8">Catalyzes the GTP-dependent ribosomal translocation step during translation elongation. During this step, the ribosome changes from the pre-translocational (PRE) to the post-translocational (POST) state as the newly formed A-site-bound peptidyl-tRNA and P-site-bound deacylated tRNA move to the P and E sites, respectively. Catalyzes the coordinated movement of the two tRNA molecules, the mRNA and conformational changes in the ribosome.</text>
</comment>
<accession>A0A4U0Q510</accession>
<dbReference type="InterPro" id="IPR035647">
    <property type="entry name" value="EFG_III/V"/>
</dbReference>
<keyword evidence="4 8" id="KW-0251">Elongation factor</keyword>
<evidence type="ECO:0000313" key="11">
    <source>
        <dbReference type="Proteomes" id="UP000310016"/>
    </source>
</evidence>
<dbReference type="GO" id="GO:0003924">
    <property type="term" value="F:GTPase activity"/>
    <property type="evidence" value="ECO:0007669"/>
    <property type="project" value="InterPro"/>
</dbReference>
<dbReference type="Gene3D" id="3.30.70.870">
    <property type="entry name" value="Elongation Factor G (Translational Gtpase), domain 3"/>
    <property type="match status" value="1"/>
</dbReference>
<evidence type="ECO:0000256" key="3">
    <source>
        <dbReference type="ARBA" id="ARBA00022741"/>
    </source>
</evidence>
<dbReference type="Gene3D" id="2.40.30.10">
    <property type="entry name" value="Translation factors"/>
    <property type="match status" value="1"/>
</dbReference>
<comment type="caution">
    <text evidence="10">The sequence shown here is derived from an EMBL/GenBank/DDBJ whole genome shotgun (WGS) entry which is preliminary data.</text>
</comment>
<dbReference type="Pfam" id="PF00009">
    <property type="entry name" value="GTP_EFTU"/>
    <property type="match status" value="1"/>
</dbReference>
<dbReference type="InterPro" id="IPR031157">
    <property type="entry name" value="G_TR_CS"/>
</dbReference>
<dbReference type="Gene3D" id="3.30.70.240">
    <property type="match status" value="1"/>
</dbReference>
<dbReference type="GO" id="GO:0005525">
    <property type="term" value="F:GTP binding"/>
    <property type="evidence" value="ECO:0007669"/>
    <property type="project" value="UniProtKB-UniRule"/>
</dbReference>
<keyword evidence="5 8" id="KW-0648">Protein biosynthesis</keyword>
<dbReference type="SMART" id="SM00889">
    <property type="entry name" value="EFG_IV"/>
    <property type="match status" value="1"/>
</dbReference>
<dbReference type="RefSeq" id="WP_136772281.1">
    <property type="nucleotide sequence ID" value="NZ_SUMF01000003.1"/>
</dbReference>
<dbReference type="SUPFAM" id="SSF50447">
    <property type="entry name" value="Translation proteins"/>
    <property type="match status" value="1"/>
</dbReference>
<dbReference type="HAMAP" id="MF_00054_B">
    <property type="entry name" value="EF_G_EF_2_B"/>
    <property type="match status" value="1"/>
</dbReference>
<dbReference type="GO" id="GO:0003746">
    <property type="term" value="F:translation elongation factor activity"/>
    <property type="evidence" value="ECO:0007669"/>
    <property type="project" value="UniProtKB-UniRule"/>
</dbReference>
<dbReference type="InterPro" id="IPR009000">
    <property type="entry name" value="Transl_B-barrel_sf"/>
</dbReference>
<dbReference type="SUPFAM" id="SSF54211">
    <property type="entry name" value="Ribosomal protein S5 domain 2-like"/>
    <property type="match status" value="1"/>
</dbReference>
<dbReference type="PANTHER" id="PTHR43261:SF1">
    <property type="entry name" value="RIBOSOME-RELEASING FACTOR 2, MITOCHONDRIAL"/>
    <property type="match status" value="1"/>
</dbReference>
<evidence type="ECO:0000313" key="10">
    <source>
        <dbReference type="EMBL" id="TJZ76231.1"/>
    </source>
</evidence>
<evidence type="ECO:0000256" key="7">
    <source>
        <dbReference type="ARBA" id="ARBA00024731"/>
    </source>
</evidence>
<dbReference type="Pfam" id="PF00679">
    <property type="entry name" value="EFG_C"/>
    <property type="match status" value="1"/>
</dbReference>
<evidence type="ECO:0000256" key="5">
    <source>
        <dbReference type="ARBA" id="ARBA00022917"/>
    </source>
</evidence>
<dbReference type="Gene3D" id="3.30.230.10">
    <property type="match status" value="1"/>
</dbReference>
<dbReference type="Pfam" id="PF14492">
    <property type="entry name" value="EFG_III"/>
    <property type="match status" value="1"/>
</dbReference>
<dbReference type="FunFam" id="3.30.70.870:FF:000001">
    <property type="entry name" value="Elongation factor G"/>
    <property type="match status" value="1"/>
</dbReference>
<dbReference type="PROSITE" id="PS51722">
    <property type="entry name" value="G_TR_2"/>
    <property type="match status" value="1"/>
</dbReference>
<dbReference type="FunFam" id="2.40.30.10:FF:000006">
    <property type="entry name" value="Elongation factor G"/>
    <property type="match status" value="1"/>
</dbReference>
<dbReference type="InterPro" id="IPR027417">
    <property type="entry name" value="P-loop_NTPase"/>
</dbReference>
<dbReference type="SUPFAM" id="SSF54980">
    <property type="entry name" value="EF-G C-terminal domain-like"/>
    <property type="match status" value="2"/>
</dbReference>
<dbReference type="Proteomes" id="UP000310016">
    <property type="component" value="Unassembled WGS sequence"/>
</dbReference>
<gene>
    <name evidence="8 10" type="primary">fusA</name>
    <name evidence="10" type="ORF">FAZ21_05495</name>
</gene>
<dbReference type="PROSITE" id="PS00301">
    <property type="entry name" value="G_TR_1"/>
    <property type="match status" value="1"/>
</dbReference>
<protein>
    <recommendedName>
        <fullName evidence="2 8">Elongation factor G</fullName>
        <shortName evidence="8">EF-G</shortName>
    </recommendedName>
</protein>
<dbReference type="PRINTS" id="PR00315">
    <property type="entry name" value="ELONGATNFCT"/>
</dbReference>
<dbReference type="CDD" id="cd01886">
    <property type="entry name" value="EF-G"/>
    <property type="match status" value="1"/>
</dbReference>
<dbReference type="FunFam" id="3.30.70.240:FF:000001">
    <property type="entry name" value="Elongation factor G"/>
    <property type="match status" value="1"/>
</dbReference>
<feature type="binding site" evidence="8">
    <location>
        <begin position="77"/>
        <end position="81"/>
    </location>
    <ligand>
        <name>GTP</name>
        <dbReference type="ChEBI" id="CHEBI:37565"/>
    </ligand>
</feature>
<evidence type="ECO:0000256" key="4">
    <source>
        <dbReference type="ARBA" id="ARBA00022768"/>
    </source>
</evidence>
<evidence type="ECO:0000256" key="1">
    <source>
        <dbReference type="ARBA" id="ARBA00005870"/>
    </source>
</evidence>
<keyword evidence="8" id="KW-0963">Cytoplasm</keyword>
<dbReference type="InterPro" id="IPR035649">
    <property type="entry name" value="EFG_V"/>
</dbReference>
<dbReference type="Pfam" id="PF03144">
    <property type="entry name" value="GTP_EFTU_D2"/>
    <property type="match status" value="1"/>
</dbReference>
<name>A0A4U0Q510_9NEIS</name>
<dbReference type="CDD" id="cd16262">
    <property type="entry name" value="EFG_III"/>
    <property type="match status" value="1"/>
</dbReference>
<dbReference type="InterPro" id="IPR009022">
    <property type="entry name" value="EFG_III"/>
</dbReference>
<keyword evidence="6 8" id="KW-0342">GTP-binding</keyword>
<dbReference type="PANTHER" id="PTHR43261">
    <property type="entry name" value="TRANSLATION ELONGATION FACTOR G-RELATED"/>
    <property type="match status" value="1"/>
</dbReference>
<dbReference type="AlphaFoldDB" id="A0A4U0Q510"/>
<dbReference type="GO" id="GO:0005737">
    <property type="term" value="C:cytoplasm"/>
    <property type="evidence" value="ECO:0007669"/>
    <property type="project" value="UniProtKB-SubCell"/>
</dbReference>
<feature type="binding site" evidence="8">
    <location>
        <begin position="13"/>
        <end position="20"/>
    </location>
    <ligand>
        <name>GTP</name>
        <dbReference type="ChEBI" id="CHEBI:37565"/>
    </ligand>
</feature>
<keyword evidence="3 8" id="KW-0547">Nucleotide-binding</keyword>
<dbReference type="InterPro" id="IPR014721">
    <property type="entry name" value="Ribsml_uS5_D2-typ_fold_subgr"/>
</dbReference>
<dbReference type="InterPro" id="IPR005517">
    <property type="entry name" value="Transl_elong_EFG/EF2_IV"/>
</dbReference>
<dbReference type="InterPro" id="IPR004161">
    <property type="entry name" value="EFTu-like_2"/>
</dbReference>
<dbReference type="OrthoDB" id="8969536at2"/>
<dbReference type="SMART" id="SM00838">
    <property type="entry name" value="EFG_C"/>
    <property type="match status" value="1"/>
</dbReference>
<evidence type="ECO:0000259" key="9">
    <source>
        <dbReference type="PROSITE" id="PS51722"/>
    </source>
</evidence>
<keyword evidence="11" id="KW-1185">Reference proteome</keyword>
<evidence type="ECO:0000256" key="6">
    <source>
        <dbReference type="ARBA" id="ARBA00023134"/>
    </source>
</evidence>
<dbReference type="FunFam" id="3.30.230.10:FF:000003">
    <property type="entry name" value="Elongation factor G"/>
    <property type="match status" value="1"/>
</dbReference>
<feature type="binding site" evidence="8">
    <location>
        <begin position="131"/>
        <end position="134"/>
    </location>
    <ligand>
        <name>GTP</name>
        <dbReference type="ChEBI" id="CHEBI:37565"/>
    </ligand>
</feature>
<dbReference type="FunFam" id="3.40.50.300:FF:000029">
    <property type="entry name" value="Elongation factor G"/>
    <property type="match status" value="1"/>
</dbReference>
<dbReference type="Gene3D" id="3.40.50.300">
    <property type="entry name" value="P-loop containing nucleotide triphosphate hydrolases"/>
    <property type="match status" value="1"/>
</dbReference>
<proteinExistence type="inferred from homology"/>
<evidence type="ECO:0000256" key="2">
    <source>
        <dbReference type="ARBA" id="ARBA00017872"/>
    </source>
</evidence>
<dbReference type="CDD" id="cd03713">
    <property type="entry name" value="EFG_mtEFG_C"/>
    <property type="match status" value="1"/>
</dbReference>
<dbReference type="NCBIfam" id="NF009381">
    <property type="entry name" value="PRK12740.1-5"/>
    <property type="match status" value="1"/>
</dbReference>
<dbReference type="GO" id="GO:0032790">
    <property type="term" value="P:ribosome disassembly"/>
    <property type="evidence" value="ECO:0007669"/>
    <property type="project" value="TreeGrafter"/>
</dbReference>
<dbReference type="Pfam" id="PF03764">
    <property type="entry name" value="EFG_IV"/>
    <property type="match status" value="1"/>
</dbReference>
<dbReference type="InterPro" id="IPR020568">
    <property type="entry name" value="Ribosomal_Su5_D2-typ_SF"/>
</dbReference>
<organism evidence="10 11">
    <name type="scientific">Chitiniphilus eburneus</name>
    <dbReference type="NCBI Taxonomy" id="2571148"/>
    <lineage>
        <taxon>Bacteria</taxon>
        <taxon>Pseudomonadati</taxon>
        <taxon>Pseudomonadota</taxon>
        <taxon>Betaproteobacteria</taxon>
        <taxon>Neisseriales</taxon>
        <taxon>Chitinibacteraceae</taxon>
        <taxon>Chitiniphilus</taxon>
    </lineage>
</organism>
<comment type="similarity">
    <text evidence="1 8">Belongs to the TRAFAC class translation factor GTPase superfamily. Classic translation factor GTPase family. EF-G/EF-2 subfamily.</text>
</comment>
<comment type="subcellular location">
    <subcellularLocation>
        <location evidence="8">Cytoplasm</location>
    </subcellularLocation>
</comment>
<dbReference type="CDD" id="cd01434">
    <property type="entry name" value="EFG_mtEFG1_IV"/>
    <property type="match status" value="1"/>
</dbReference>
<dbReference type="GO" id="GO:0097216">
    <property type="term" value="F:guanosine tetraphosphate binding"/>
    <property type="evidence" value="ECO:0007669"/>
    <property type="project" value="UniProtKB-ARBA"/>
</dbReference>
<dbReference type="CDD" id="cd04088">
    <property type="entry name" value="EFG_mtEFG_II"/>
    <property type="match status" value="1"/>
</dbReference>
<dbReference type="InterPro" id="IPR000640">
    <property type="entry name" value="EFG_V-like"/>
</dbReference>
<dbReference type="InterPro" id="IPR000795">
    <property type="entry name" value="T_Tr_GTP-bd_dom"/>
</dbReference>
<dbReference type="InterPro" id="IPR005225">
    <property type="entry name" value="Small_GTP-bd"/>
</dbReference>
<dbReference type="InterPro" id="IPR047872">
    <property type="entry name" value="EFG_IV"/>
</dbReference>
<dbReference type="InterPro" id="IPR004540">
    <property type="entry name" value="Transl_elong_EFG/EF2"/>
</dbReference>
<sequence length="675" mass="73538">MEDRNLRNIGIIAHVDAGKTTTTERILYYTGENHRLGEVHDGAATMDFDPQEQARGITINSAATTVFWQGHQINVIDTPGHIDFNIEVNRSLRVLDGAVVVFDGVAGVEPQTETNWRLADKYHVPRLAFVNKLDRIGADFPRVVAMMAQRLGVTPLVLQLPIGSEGQFFGLVDLVEMRSRTWPAHGEPAPAEIGAIPVELAEAAAQYRARLVEAVVEQDDALMAAWLDGVLPDAAQLRAGIRRGTIAGRFVPVLLGSAFKNKGVEPLLDAVVAYLPAPADVPVAGEHDIQPDPDGPLAALAFKVTHDDHGTLTFIRLYRGRLSAGDTVYNATQDRRERISRLYEMHADRKHERDVVGAGAIVAVAGLKGTITGDTLTAQDHPLVLERIDAPEPVIDVAVQPRTQGDQQQMLKALHAIVQEDPSLRLRLDAESGQTILSGMGELQLEVALENMRTRFHVNVELGRPQVSYRETIARTAEARYLHRKQTGGSGQYAEVVLRVEPLPRGSGLEFVDKNVGGAVPREFVPGVEAGVRKTAAAGVMAGFQVVDVRVTLLDGSHHEKDSSPLAFELAAAAAFRQALRDAEPQLLEPVMAVEVITPVEYVGDSIGDINRRRGLVRDQTQRANAAAIEAQVPLQNMFGYIGQLRALSSGRASFTMQFDHYAPVPPQLMADMVH</sequence>
<evidence type="ECO:0000256" key="8">
    <source>
        <dbReference type="HAMAP-Rule" id="MF_00054"/>
    </source>
</evidence>
<dbReference type="EMBL" id="SUMF01000003">
    <property type="protein sequence ID" value="TJZ76231.1"/>
    <property type="molecule type" value="Genomic_DNA"/>
</dbReference>
<dbReference type="NCBIfam" id="TIGR00231">
    <property type="entry name" value="small_GTP"/>
    <property type="match status" value="1"/>
</dbReference>
<dbReference type="InterPro" id="IPR041095">
    <property type="entry name" value="EFG_II"/>
</dbReference>